<reference evidence="4" key="1">
    <citation type="submission" date="2023-07" db="EMBL/GenBank/DDBJ databases">
        <title>A draft genome of Kazachstania heterogenica Y-27499.</title>
        <authorList>
            <person name="Donic C."/>
            <person name="Kralova J.S."/>
            <person name="Fidel L."/>
            <person name="Ben-Dor S."/>
            <person name="Jung S."/>
        </authorList>
    </citation>
    <scope>NUCLEOTIDE SEQUENCE [LARGE SCALE GENOMIC DNA]</scope>
    <source>
        <strain evidence="4">Y27499</strain>
    </source>
</reference>
<evidence type="ECO:0000313" key="3">
    <source>
        <dbReference type="EMBL" id="KAK5779148.1"/>
    </source>
</evidence>
<organism evidence="3 4">
    <name type="scientific">Arxiozyma heterogenica</name>
    <dbReference type="NCBI Taxonomy" id="278026"/>
    <lineage>
        <taxon>Eukaryota</taxon>
        <taxon>Fungi</taxon>
        <taxon>Dikarya</taxon>
        <taxon>Ascomycota</taxon>
        <taxon>Saccharomycotina</taxon>
        <taxon>Saccharomycetes</taxon>
        <taxon>Saccharomycetales</taxon>
        <taxon>Saccharomycetaceae</taxon>
        <taxon>Arxiozyma</taxon>
    </lineage>
</organism>
<name>A0AAN7WLW6_9SACH</name>
<evidence type="ECO:0000256" key="2">
    <source>
        <dbReference type="SAM" id="SignalP"/>
    </source>
</evidence>
<accession>A0AAN7WLW6</accession>
<feature type="signal peptide" evidence="2">
    <location>
        <begin position="1"/>
        <end position="18"/>
    </location>
</feature>
<dbReference type="AlphaFoldDB" id="A0AAN7WLW6"/>
<keyword evidence="4" id="KW-1185">Reference proteome</keyword>
<sequence>MNTKSLLFLAAIAASANAYTISPAQAKQLDIIFKDVTANLNSYIALVSDPKSGITLDNLPAGLMDIGANLAGNPNYVPNYSEVDINAVSTFITKLPWFLNKIEPQLEAAGVPMVPVTSSSSFSSASSIHASSPLTSVTSTSSSSSSASSTYTSSTLSSVADVSSSSSFSVSTAYTSSTLSPVVDVSSSSSSFSVSPAYTSSTLSSVTSAFSSSVDSSSVLSSSTGIVISSTSTNSSSVISSSVKPTSSIIASTFENTNASTLATSSIISTNSFPANSSILYPITSAADASVETAFVTATNVYSNTTTITSCPPESSATTEVTKEETSTVTSTVCDEICQSRKAAATLTSTAGSLNNGHSSEVTSTQNNKPSTLAQVVSSQPVSTESSATIQQQSENGAATNFVKIGAGVLAAAALLI</sequence>
<dbReference type="Proteomes" id="UP001306508">
    <property type="component" value="Unassembled WGS sequence"/>
</dbReference>
<evidence type="ECO:0000256" key="1">
    <source>
        <dbReference type="SAM" id="MobiDB-lite"/>
    </source>
</evidence>
<comment type="caution">
    <text evidence="3">The sequence shown here is derived from an EMBL/GenBank/DDBJ whole genome shotgun (WGS) entry which is preliminary data.</text>
</comment>
<feature type="region of interest" description="Disordered" evidence="1">
    <location>
        <begin position="350"/>
        <end position="394"/>
    </location>
</feature>
<protein>
    <submittedName>
        <fullName evidence="3">Uncharacterized protein</fullName>
    </submittedName>
</protein>
<dbReference type="InterPro" id="IPR000992">
    <property type="entry name" value="SRP1_TIP1"/>
</dbReference>
<evidence type="ECO:0000313" key="4">
    <source>
        <dbReference type="Proteomes" id="UP001306508"/>
    </source>
</evidence>
<dbReference type="Pfam" id="PF00660">
    <property type="entry name" value="SRP1_TIP1"/>
    <property type="match status" value="1"/>
</dbReference>
<feature type="compositionally biased region" description="Polar residues" evidence="1">
    <location>
        <begin position="355"/>
        <end position="394"/>
    </location>
</feature>
<proteinExistence type="predicted"/>
<gene>
    <name evidence="3" type="ORF">RI543_003033</name>
</gene>
<dbReference type="EMBL" id="JAWIZZ010000047">
    <property type="protein sequence ID" value="KAK5779148.1"/>
    <property type="molecule type" value="Genomic_DNA"/>
</dbReference>
<feature type="chain" id="PRO_5042946297" evidence="2">
    <location>
        <begin position="19"/>
        <end position="417"/>
    </location>
</feature>
<keyword evidence="2" id="KW-0732">Signal</keyword>